<sequence>MNLDNRDYRSRKMKTYEQKKRMLLRDFRKMGETQMVVAALIMTITFAARFTIPGGYTEKDDMSILSRKMAFRVFVISDTLALIISGCTVIFYLASVLSRLKSARWYFAATISTGHQCNRHLLFTISRPLSHNSILRQR</sequence>
<evidence type="ECO:0000313" key="10">
    <source>
        <dbReference type="Proteomes" id="UP000594638"/>
    </source>
</evidence>
<evidence type="ECO:0000256" key="1">
    <source>
        <dbReference type="ARBA" id="ARBA00004141"/>
    </source>
</evidence>
<evidence type="ECO:0000256" key="2">
    <source>
        <dbReference type="ARBA" id="ARBA00022692"/>
    </source>
</evidence>
<reference evidence="9 10" key="1">
    <citation type="submission" date="2019-12" db="EMBL/GenBank/DDBJ databases">
        <authorList>
            <person name="Alioto T."/>
            <person name="Alioto T."/>
            <person name="Gomez Garrido J."/>
        </authorList>
    </citation>
    <scope>NUCLEOTIDE SEQUENCE [LARGE SCALE GENOMIC DNA]</scope>
</reference>
<keyword evidence="10" id="KW-1185">Reference proteome</keyword>
<keyword evidence="5" id="KW-0040">ANK repeat</keyword>
<dbReference type="PANTHER" id="PTHR24186:SF50">
    <property type="entry name" value="ANKYRIN REPEAT-CONTAINING PROTEIN ITN1-LIKE ISOFORM X1"/>
    <property type="match status" value="1"/>
</dbReference>
<evidence type="ECO:0000259" key="8">
    <source>
        <dbReference type="Pfam" id="PF13962"/>
    </source>
</evidence>
<evidence type="ECO:0000256" key="4">
    <source>
        <dbReference type="ARBA" id="ARBA00022989"/>
    </source>
</evidence>
<dbReference type="OrthoDB" id="10040922at2759"/>
<gene>
    <name evidence="9" type="ORF">OLEA9_A018891</name>
</gene>
<dbReference type="GO" id="GO:0005886">
    <property type="term" value="C:plasma membrane"/>
    <property type="evidence" value="ECO:0007669"/>
    <property type="project" value="TreeGrafter"/>
</dbReference>
<evidence type="ECO:0000256" key="5">
    <source>
        <dbReference type="ARBA" id="ARBA00023043"/>
    </source>
</evidence>
<keyword evidence="4 7" id="KW-1133">Transmembrane helix</keyword>
<dbReference type="AlphaFoldDB" id="A0A8S0T6N6"/>
<dbReference type="InterPro" id="IPR026961">
    <property type="entry name" value="PGG_dom"/>
</dbReference>
<evidence type="ECO:0000256" key="6">
    <source>
        <dbReference type="ARBA" id="ARBA00023136"/>
    </source>
</evidence>
<dbReference type="EMBL" id="CACTIH010005659">
    <property type="protein sequence ID" value="CAA2999923.1"/>
    <property type="molecule type" value="Genomic_DNA"/>
</dbReference>
<accession>A0A8S0T6N6</accession>
<dbReference type="Pfam" id="PF13962">
    <property type="entry name" value="PGG"/>
    <property type="match status" value="1"/>
</dbReference>
<name>A0A8S0T6N6_OLEEU</name>
<evidence type="ECO:0000256" key="3">
    <source>
        <dbReference type="ARBA" id="ARBA00022737"/>
    </source>
</evidence>
<protein>
    <submittedName>
        <fullName evidence="9">ACCELERATED CELL DEATH 6 isoform X1</fullName>
    </submittedName>
</protein>
<dbReference type="PANTHER" id="PTHR24186">
    <property type="entry name" value="PROTEIN PHOSPHATASE 1 REGULATORY SUBUNIT"/>
    <property type="match status" value="1"/>
</dbReference>
<proteinExistence type="predicted"/>
<comment type="subcellular location">
    <subcellularLocation>
        <location evidence="1">Membrane</location>
        <topology evidence="1">Multi-pass membrane protein</topology>
    </subcellularLocation>
</comment>
<dbReference type="Proteomes" id="UP000594638">
    <property type="component" value="Unassembled WGS sequence"/>
</dbReference>
<organism evidence="9 10">
    <name type="scientific">Olea europaea subsp. europaea</name>
    <dbReference type="NCBI Taxonomy" id="158383"/>
    <lineage>
        <taxon>Eukaryota</taxon>
        <taxon>Viridiplantae</taxon>
        <taxon>Streptophyta</taxon>
        <taxon>Embryophyta</taxon>
        <taxon>Tracheophyta</taxon>
        <taxon>Spermatophyta</taxon>
        <taxon>Magnoliopsida</taxon>
        <taxon>eudicotyledons</taxon>
        <taxon>Gunneridae</taxon>
        <taxon>Pentapetalae</taxon>
        <taxon>asterids</taxon>
        <taxon>lamiids</taxon>
        <taxon>Lamiales</taxon>
        <taxon>Oleaceae</taxon>
        <taxon>Oleeae</taxon>
        <taxon>Olea</taxon>
    </lineage>
</organism>
<feature type="transmembrane region" description="Helical" evidence="7">
    <location>
        <begin position="71"/>
        <end position="94"/>
    </location>
</feature>
<feature type="domain" description="PGG" evidence="8">
    <location>
        <begin position="27"/>
        <end position="108"/>
    </location>
</feature>
<keyword evidence="3" id="KW-0677">Repeat</keyword>
<dbReference type="Gramene" id="OE9A018891T1">
    <property type="protein sequence ID" value="OE9A018891C1"/>
    <property type="gene ID" value="OE9A018891"/>
</dbReference>
<comment type="caution">
    <text evidence="9">The sequence shown here is derived from an EMBL/GenBank/DDBJ whole genome shotgun (WGS) entry which is preliminary data.</text>
</comment>
<evidence type="ECO:0000313" key="9">
    <source>
        <dbReference type="EMBL" id="CAA2999923.1"/>
    </source>
</evidence>
<keyword evidence="2 7" id="KW-0812">Transmembrane</keyword>
<evidence type="ECO:0000256" key="7">
    <source>
        <dbReference type="SAM" id="Phobius"/>
    </source>
</evidence>
<keyword evidence="6 7" id="KW-0472">Membrane</keyword>